<dbReference type="InterPro" id="IPR010052">
    <property type="entry name" value="T2SS_protein-GspI"/>
</dbReference>
<dbReference type="InterPro" id="IPR012902">
    <property type="entry name" value="N_methyl_site"/>
</dbReference>
<evidence type="ECO:0000256" key="1">
    <source>
        <dbReference type="ARBA" id="ARBA00004377"/>
    </source>
</evidence>
<dbReference type="Pfam" id="PF07963">
    <property type="entry name" value="N_methyl"/>
    <property type="match status" value="1"/>
</dbReference>
<evidence type="ECO:0000256" key="9">
    <source>
        <dbReference type="RuleBase" id="RU368030"/>
    </source>
</evidence>
<dbReference type="GO" id="GO:0015628">
    <property type="term" value="P:protein secretion by the type II secretion system"/>
    <property type="evidence" value="ECO:0007669"/>
    <property type="project" value="UniProtKB-UniRule"/>
</dbReference>
<gene>
    <name evidence="11" type="primary">gspI</name>
    <name evidence="11" type="ORF">G3T16_14440</name>
</gene>
<evidence type="ECO:0000256" key="8">
    <source>
        <dbReference type="ARBA" id="ARBA00023136"/>
    </source>
</evidence>
<dbReference type="Gene3D" id="3.30.1300.30">
    <property type="entry name" value="GSPII I/J protein-like"/>
    <property type="match status" value="1"/>
</dbReference>
<feature type="transmembrane region" description="Helical" evidence="9">
    <location>
        <begin position="58"/>
        <end position="79"/>
    </location>
</feature>
<dbReference type="Pfam" id="PF02501">
    <property type="entry name" value="T2SSI"/>
    <property type="match status" value="1"/>
</dbReference>
<evidence type="ECO:0000256" key="3">
    <source>
        <dbReference type="ARBA" id="ARBA00022475"/>
    </source>
</evidence>
<dbReference type="PANTHER" id="PTHR38779">
    <property type="entry name" value="TYPE II SECRETION SYSTEM PROTEIN I-RELATED"/>
    <property type="match status" value="1"/>
</dbReference>
<keyword evidence="12" id="KW-1185">Reference proteome</keyword>
<keyword evidence="4 9" id="KW-0488">Methylation</keyword>
<comment type="subcellular location">
    <subcellularLocation>
        <location evidence="1 9">Cell inner membrane</location>
        <topology evidence="1 9">Single-pass membrane protein</topology>
    </subcellularLocation>
</comment>
<dbReference type="NCBIfam" id="TIGR02532">
    <property type="entry name" value="IV_pilin_GFxxxE"/>
    <property type="match status" value="1"/>
</dbReference>
<dbReference type="GO" id="GO:0005886">
    <property type="term" value="C:plasma membrane"/>
    <property type="evidence" value="ECO:0007669"/>
    <property type="project" value="UniProtKB-SubCell"/>
</dbReference>
<keyword evidence="8 9" id="KW-0472">Membrane</keyword>
<evidence type="ECO:0000256" key="2">
    <source>
        <dbReference type="ARBA" id="ARBA00008358"/>
    </source>
</evidence>
<dbReference type="SUPFAM" id="SSF54523">
    <property type="entry name" value="Pili subunits"/>
    <property type="match status" value="1"/>
</dbReference>
<protein>
    <recommendedName>
        <fullName evidence="9">Type II secretion system protein I</fullName>
        <shortName evidence="9">T2SS minor pseudopilin I</shortName>
    </recommendedName>
</protein>
<dbReference type="InterPro" id="IPR045584">
    <property type="entry name" value="Pilin-like"/>
</dbReference>
<dbReference type="GO" id="GO:0015627">
    <property type="term" value="C:type II protein secretion system complex"/>
    <property type="evidence" value="ECO:0007669"/>
    <property type="project" value="UniProtKB-UniRule"/>
</dbReference>
<comment type="function">
    <text evidence="9">Component of the type II secretion system required for the energy-dependent secretion of extracellular factors such as proteases and toxins from the periplasm.</text>
</comment>
<keyword evidence="3" id="KW-1003">Cell membrane</keyword>
<keyword evidence="7 9" id="KW-1133">Transmembrane helix</keyword>
<keyword evidence="6 9" id="KW-0812">Transmembrane</keyword>
<evidence type="ECO:0000256" key="6">
    <source>
        <dbReference type="ARBA" id="ARBA00022692"/>
    </source>
</evidence>
<dbReference type="NCBIfam" id="TIGR01707">
    <property type="entry name" value="gspI"/>
    <property type="match status" value="1"/>
</dbReference>
<evidence type="ECO:0000256" key="7">
    <source>
        <dbReference type="ARBA" id="ARBA00022989"/>
    </source>
</evidence>
<dbReference type="PANTHER" id="PTHR38779:SF2">
    <property type="entry name" value="TYPE II SECRETION SYSTEM PROTEIN I-RELATED"/>
    <property type="match status" value="1"/>
</dbReference>
<comment type="PTM">
    <text evidence="9">Cleaved by prepilin peptidase.</text>
</comment>
<keyword evidence="5 9" id="KW-0997">Cell inner membrane</keyword>
<organism evidence="11 12">
    <name type="scientific">Kineobactrum salinum</name>
    <dbReference type="NCBI Taxonomy" id="2708301"/>
    <lineage>
        <taxon>Bacteria</taxon>
        <taxon>Pseudomonadati</taxon>
        <taxon>Pseudomonadota</taxon>
        <taxon>Gammaproteobacteria</taxon>
        <taxon>Cellvibrionales</taxon>
        <taxon>Halieaceae</taxon>
        <taxon>Kineobactrum</taxon>
    </lineage>
</organism>
<evidence type="ECO:0000313" key="11">
    <source>
        <dbReference type="EMBL" id="QIB66415.1"/>
    </source>
</evidence>
<name>A0A6C0U7J9_9GAMM</name>
<evidence type="ECO:0000313" key="12">
    <source>
        <dbReference type="Proteomes" id="UP000477680"/>
    </source>
</evidence>
<accession>A0A6C0U7J9</accession>
<dbReference type="Proteomes" id="UP000477680">
    <property type="component" value="Chromosome"/>
</dbReference>
<reference evidence="11 12" key="1">
    <citation type="submission" date="2020-02" db="EMBL/GenBank/DDBJ databases">
        <title>Genome sequencing for Kineobactrum sp. M2.</title>
        <authorList>
            <person name="Park S.-J."/>
        </authorList>
    </citation>
    <scope>NUCLEOTIDE SEQUENCE [LARGE SCALE GENOMIC DNA]</scope>
    <source>
        <strain evidence="11 12">M2</strain>
    </source>
</reference>
<dbReference type="KEGG" id="kim:G3T16_14440"/>
<comment type="subunit">
    <text evidence="9">Type II secretion is composed of four main components: the outer membrane complex, the inner membrane complex, the cytoplasmic secretion ATPase and the periplasm-spanning pseudopilus.</text>
</comment>
<comment type="similarity">
    <text evidence="2 9">Belongs to the GSP I family.</text>
</comment>
<dbReference type="InterPro" id="IPR003413">
    <property type="entry name" value="T2SS_GspI_C"/>
</dbReference>
<evidence type="ECO:0000256" key="4">
    <source>
        <dbReference type="ARBA" id="ARBA00022481"/>
    </source>
</evidence>
<dbReference type="AlphaFoldDB" id="A0A6C0U7J9"/>
<evidence type="ECO:0000256" key="5">
    <source>
        <dbReference type="ARBA" id="ARBA00022519"/>
    </source>
</evidence>
<evidence type="ECO:0000259" key="10">
    <source>
        <dbReference type="Pfam" id="PF02501"/>
    </source>
</evidence>
<feature type="domain" description="Type II secretion system protein GspI C-terminal" evidence="10">
    <location>
        <begin position="89"/>
        <end position="171"/>
    </location>
</feature>
<dbReference type="EMBL" id="CP048711">
    <property type="protein sequence ID" value="QIB66415.1"/>
    <property type="molecule type" value="Genomic_DNA"/>
</dbReference>
<proteinExistence type="inferred from homology"/>
<sequence>MPAAKRPPASWSCVTATAVNCCGGCSGICWDGWNCCSAANRHRRSGVRTGSACRGFTLVEVMVALAIVALALPALMFSLQQQVDGTAYLRDKSLAQLIANNKLVELRLLTQARGSLFQGRDSGVAELAGRDWYWTLETATTEVQSFYRVEIAVREGDTDQRRPLYTLVGFMTSEGRTDDGA</sequence>